<dbReference type="SMART" id="SM00471">
    <property type="entry name" value="HDc"/>
    <property type="match status" value="1"/>
</dbReference>
<dbReference type="PANTHER" id="PTHR11373">
    <property type="entry name" value="DEOXYNUCLEOSIDE TRIPHOSPHATE TRIPHOSPHOHYDROLASE"/>
    <property type="match status" value="1"/>
</dbReference>
<dbReference type="CDD" id="cd00077">
    <property type="entry name" value="HDc"/>
    <property type="match status" value="1"/>
</dbReference>
<evidence type="ECO:0000313" key="4">
    <source>
        <dbReference type="Proteomes" id="UP001307889"/>
    </source>
</evidence>
<protein>
    <submittedName>
        <fullName evidence="3">SAM domain and HD</fullName>
    </submittedName>
</protein>
<feature type="domain" description="HD" evidence="2">
    <location>
        <begin position="81"/>
        <end position="212"/>
    </location>
</feature>
<accession>A0ABN7AX46</accession>
<dbReference type="Pfam" id="PF01966">
    <property type="entry name" value="HD"/>
    <property type="match status" value="1"/>
</dbReference>
<sequence>MAINDQEKGADLFDSPPKSSPYADFDAMTTNEVLINDAVHGQIRLPPVCIAVIDTLEFQRLRALKQCGICNLVYPTANHSRFEHSLGVCHLAREFMQHCGADITKEKKLCVMLAGLCHDLGHGPFSHLWERFLTRSNKKWKHEENSVKMFRALVKNNNLQPIFRENGLKEEHEEFICNLILGRPPQDETELFLYEIIANERNGIDVDKFEYIMRDSQQFGVKMNLEVPRIINHIGVVEKEGKKYIGFRDKISDCLFEIFETRAKLHKNCYQHRTCKAVEMMLLDALCAADKHFRISWIEPVVGDPHGEIRSCKMSECHQNTNAFLKADDTIFCALLNSTSPELLKARRILESMLKRDIYALVFDLELETDANDDDLRRRLEDALTVYYGEKHGCEFHSCFKSLSIEIKGGEKPDVLFFEKNKPNEPFKKRMSSFMGESGRHRELLIFCTLGKKSLGLETLNNMREFAKYIYKNI</sequence>
<dbReference type="EMBL" id="AP028915">
    <property type="protein sequence ID" value="BES96759.1"/>
    <property type="molecule type" value="Genomic_DNA"/>
</dbReference>
<evidence type="ECO:0000256" key="1">
    <source>
        <dbReference type="ARBA" id="ARBA00005776"/>
    </source>
</evidence>
<organism evidence="3 4">
    <name type="scientific">Nesidiocoris tenuis</name>
    <dbReference type="NCBI Taxonomy" id="355587"/>
    <lineage>
        <taxon>Eukaryota</taxon>
        <taxon>Metazoa</taxon>
        <taxon>Ecdysozoa</taxon>
        <taxon>Arthropoda</taxon>
        <taxon>Hexapoda</taxon>
        <taxon>Insecta</taxon>
        <taxon>Pterygota</taxon>
        <taxon>Neoptera</taxon>
        <taxon>Paraneoptera</taxon>
        <taxon>Hemiptera</taxon>
        <taxon>Heteroptera</taxon>
        <taxon>Panheteroptera</taxon>
        <taxon>Cimicomorpha</taxon>
        <taxon>Miridae</taxon>
        <taxon>Dicyphina</taxon>
        <taxon>Nesidiocoris</taxon>
    </lineage>
</organism>
<dbReference type="SUPFAM" id="SSF109604">
    <property type="entry name" value="HD-domain/PDEase-like"/>
    <property type="match status" value="1"/>
</dbReference>
<dbReference type="PROSITE" id="PS51831">
    <property type="entry name" value="HD"/>
    <property type="match status" value="1"/>
</dbReference>
<dbReference type="PANTHER" id="PTHR11373:SF4">
    <property type="entry name" value="DEOXYNUCLEOSIDE TRIPHOSPHATE TRIPHOSPHOHYDROLASE SAMHD1"/>
    <property type="match status" value="1"/>
</dbReference>
<dbReference type="InterPro" id="IPR050135">
    <property type="entry name" value="dGTPase-like"/>
</dbReference>
<name>A0ABN7AX46_9HEMI</name>
<dbReference type="Gene3D" id="1.10.3210.10">
    <property type="entry name" value="Hypothetical protein af1432"/>
    <property type="match status" value="1"/>
</dbReference>
<dbReference type="Proteomes" id="UP001307889">
    <property type="component" value="Chromosome 7"/>
</dbReference>
<proteinExistence type="inferred from homology"/>
<keyword evidence="4" id="KW-1185">Reference proteome</keyword>
<reference evidence="3 4" key="1">
    <citation type="submission" date="2023-09" db="EMBL/GenBank/DDBJ databases">
        <title>Nesidiocoris tenuis whole genome shotgun sequence.</title>
        <authorList>
            <person name="Shibata T."/>
            <person name="Shimoda M."/>
            <person name="Kobayashi T."/>
            <person name="Uehara T."/>
        </authorList>
    </citation>
    <scope>NUCLEOTIDE SEQUENCE [LARGE SCALE GENOMIC DNA]</scope>
    <source>
        <strain evidence="3 4">Japan</strain>
    </source>
</reference>
<evidence type="ECO:0000313" key="3">
    <source>
        <dbReference type="EMBL" id="BES96759.1"/>
    </source>
</evidence>
<comment type="similarity">
    <text evidence="1">Belongs to the SAMHD1 family.</text>
</comment>
<dbReference type="InterPro" id="IPR003607">
    <property type="entry name" value="HD/PDEase_dom"/>
</dbReference>
<gene>
    <name evidence="3" type="ORF">NTJ_09572</name>
</gene>
<evidence type="ECO:0000259" key="2">
    <source>
        <dbReference type="PROSITE" id="PS51831"/>
    </source>
</evidence>
<dbReference type="InterPro" id="IPR006674">
    <property type="entry name" value="HD_domain"/>
</dbReference>